<comment type="subunit">
    <text evidence="10">Probably interacts with PlsX.</text>
</comment>
<feature type="transmembrane region" description="Helical" evidence="10">
    <location>
        <begin position="124"/>
        <end position="141"/>
    </location>
</feature>
<feature type="transmembrane region" description="Helical" evidence="10">
    <location>
        <begin position="6"/>
        <end position="25"/>
    </location>
</feature>
<dbReference type="HAMAP" id="MF_01043">
    <property type="entry name" value="PlsY"/>
    <property type="match status" value="1"/>
</dbReference>
<evidence type="ECO:0000256" key="8">
    <source>
        <dbReference type="ARBA" id="ARBA00023209"/>
    </source>
</evidence>
<dbReference type="Proteomes" id="UP000250796">
    <property type="component" value="Chromosome MESINF"/>
</dbReference>
<keyword evidence="11" id="KW-0012">Acyltransferase</keyword>
<accession>A0A7Z7LG80</accession>
<evidence type="ECO:0000256" key="2">
    <source>
        <dbReference type="ARBA" id="ARBA00022516"/>
    </source>
</evidence>
<proteinExistence type="inferred from homology"/>
<keyword evidence="6 10" id="KW-0443">Lipid metabolism</keyword>
<dbReference type="KEGG" id="minf:MESINF_1408"/>
<dbReference type="AlphaFoldDB" id="A0A7Z7LG80"/>
<comment type="catalytic activity">
    <reaction evidence="10">
        <text>an acyl phosphate + sn-glycerol 3-phosphate = a 1-acyl-sn-glycero-3-phosphate + phosphate</text>
        <dbReference type="Rhea" id="RHEA:34075"/>
        <dbReference type="ChEBI" id="CHEBI:43474"/>
        <dbReference type="ChEBI" id="CHEBI:57597"/>
        <dbReference type="ChEBI" id="CHEBI:57970"/>
        <dbReference type="ChEBI" id="CHEBI:59918"/>
        <dbReference type="EC" id="2.3.1.275"/>
    </reaction>
</comment>
<dbReference type="InterPro" id="IPR003811">
    <property type="entry name" value="G3P_acylTferase_PlsY"/>
</dbReference>
<comment type="subcellular location">
    <subcellularLocation>
        <location evidence="10">Cell membrane</location>
        <topology evidence="10">Multi-pass membrane protein</topology>
    </subcellularLocation>
</comment>
<comment type="pathway">
    <text evidence="10">Lipid metabolism; phospholipid metabolism.</text>
</comment>
<keyword evidence="8 10" id="KW-0594">Phospholipid biosynthesis</keyword>
<keyword evidence="1 10" id="KW-1003">Cell membrane</keyword>
<keyword evidence="5 10" id="KW-1133">Transmembrane helix</keyword>
<evidence type="ECO:0000256" key="10">
    <source>
        <dbReference type="HAMAP-Rule" id="MF_01043"/>
    </source>
</evidence>
<dbReference type="SMART" id="SM01207">
    <property type="entry name" value="G3P_acyltransf"/>
    <property type="match status" value="1"/>
</dbReference>
<evidence type="ECO:0000256" key="3">
    <source>
        <dbReference type="ARBA" id="ARBA00022679"/>
    </source>
</evidence>
<feature type="transmembrane region" description="Helical" evidence="10">
    <location>
        <begin position="153"/>
        <end position="176"/>
    </location>
</feature>
<evidence type="ECO:0000256" key="4">
    <source>
        <dbReference type="ARBA" id="ARBA00022692"/>
    </source>
</evidence>
<reference evidence="11 12" key="1">
    <citation type="submission" date="2017-01" db="EMBL/GenBank/DDBJ databases">
        <authorList>
            <person name="Erauso G."/>
        </authorList>
    </citation>
    <scope>NUCLEOTIDE SEQUENCE [LARGE SCALE GENOMIC DNA]</scope>
    <source>
        <strain evidence="11">MESINF1</strain>
    </source>
</reference>
<dbReference type="GO" id="GO:0043772">
    <property type="term" value="F:acyl-phosphate glycerol-3-phosphate acyltransferase activity"/>
    <property type="evidence" value="ECO:0007669"/>
    <property type="project" value="UniProtKB-UniRule"/>
</dbReference>
<evidence type="ECO:0000256" key="9">
    <source>
        <dbReference type="ARBA" id="ARBA00023264"/>
    </source>
</evidence>
<evidence type="ECO:0000256" key="5">
    <source>
        <dbReference type="ARBA" id="ARBA00022989"/>
    </source>
</evidence>
<evidence type="ECO:0000256" key="1">
    <source>
        <dbReference type="ARBA" id="ARBA00022475"/>
    </source>
</evidence>
<dbReference type="EC" id="2.3.1.275" evidence="10"/>
<comment type="function">
    <text evidence="10">Catalyzes the transfer of an acyl group from acyl-phosphate (acyl-PO(4)) to glycerol-3-phosphate (G3P) to form lysophosphatidic acid (LPA). This enzyme utilizes acyl-phosphate as fatty acyl donor, but not acyl-CoA or acyl-ACP.</text>
</comment>
<dbReference type="PANTHER" id="PTHR30309">
    <property type="entry name" value="INNER MEMBRANE PROTEIN YGIH"/>
    <property type="match status" value="1"/>
</dbReference>
<evidence type="ECO:0000313" key="11">
    <source>
        <dbReference type="EMBL" id="SSC12852.1"/>
    </source>
</evidence>
<protein>
    <recommendedName>
        <fullName evidence="10">Glycerol-3-phosphate acyltransferase</fullName>
    </recommendedName>
    <alternativeName>
        <fullName evidence="10">Acyl-PO4 G3P acyltransferase</fullName>
    </alternativeName>
    <alternativeName>
        <fullName evidence="10">Acyl-phosphate--glycerol-3-phosphate acyltransferase</fullName>
    </alternativeName>
    <alternativeName>
        <fullName evidence="10">G3P acyltransferase</fullName>
        <shortName evidence="10">GPAT</shortName>
        <ecNumber evidence="10">2.3.1.275</ecNumber>
    </alternativeName>
    <alternativeName>
        <fullName evidence="10">Lysophosphatidic acid synthase</fullName>
        <shortName evidence="10">LPA synthase</shortName>
    </alternativeName>
</protein>
<dbReference type="RefSeq" id="WP_169699078.1">
    <property type="nucleotide sequence ID" value="NZ_LS974202.1"/>
</dbReference>
<keyword evidence="4 10" id="KW-0812">Transmembrane</keyword>
<keyword evidence="3 10" id="KW-0808">Transferase</keyword>
<keyword evidence="2 10" id="KW-0444">Lipid biosynthesis</keyword>
<evidence type="ECO:0000256" key="7">
    <source>
        <dbReference type="ARBA" id="ARBA00023136"/>
    </source>
</evidence>
<name>A0A7Z7LG80_9BACT</name>
<keyword evidence="9 10" id="KW-1208">Phospholipid metabolism</keyword>
<gene>
    <name evidence="10 11" type="primary">plsY</name>
    <name evidence="11" type="ORF">MESINF_1408</name>
</gene>
<evidence type="ECO:0000313" key="12">
    <source>
        <dbReference type="Proteomes" id="UP000250796"/>
    </source>
</evidence>
<keyword evidence="12" id="KW-1185">Reference proteome</keyword>
<keyword evidence="7 10" id="KW-0472">Membrane</keyword>
<dbReference type="GO" id="GO:0005886">
    <property type="term" value="C:plasma membrane"/>
    <property type="evidence" value="ECO:0007669"/>
    <property type="project" value="UniProtKB-SubCell"/>
</dbReference>
<evidence type="ECO:0000256" key="6">
    <source>
        <dbReference type="ARBA" id="ARBA00023098"/>
    </source>
</evidence>
<dbReference type="UniPathway" id="UPA00085"/>
<dbReference type="Pfam" id="PF02660">
    <property type="entry name" value="G3P_acyltransf"/>
    <property type="match status" value="1"/>
</dbReference>
<dbReference type="EMBL" id="LS974202">
    <property type="protein sequence ID" value="SSC12852.1"/>
    <property type="molecule type" value="Genomic_DNA"/>
</dbReference>
<comment type="similarity">
    <text evidence="10">Belongs to the PlsY family.</text>
</comment>
<sequence>MSEPVFLLLFLLEFFVGSIMFSYWLGKIKGKDIRQTRDGNPGGSNLGRVFGWKWGMAGIVLDFLKGYVPLVFVVELGILQNWRLAIVSVAPVLGHAFSPFLKFSGGKAVAVTFGIWSALTRWEVPVLLGTIFTIFSLTRVIRKKGKTTPADDAARVMVGMLAVLVYVLMRGIPYLLPVWCMNMAILFYRHQRDIKAILVNQGSKRNAR</sequence>
<organism evidence="11 12">
    <name type="scientific">Mesotoga infera</name>
    <dbReference type="NCBI Taxonomy" id="1236046"/>
    <lineage>
        <taxon>Bacteria</taxon>
        <taxon>Thermotogati</taxon>
        <taxon>Thermotogota</taxon>
        <taxon>Thermotogae</taxon>
        <taxon>Kosmotogales</taxon>
        <taxon>Kosmotogaceae</taxon>
        <taxon>Mesotoga</taxon>
    </lineage>
</organism>
<dbReference type="PANTHER" id="PTHR30309:SF1">
    <property type="entry name" value="GLYCEROL-3-PHOSPHATE ACYLTRANSFERASE 1"/>
    <property type="match status" value="1"/>
</dbReference>
<dbReference type="GO" id="GO:0008654">
    <property type="term" value="P:phospholipid biosynthetic process"/>
    <property type="evidence" value="ECO:0007669"/>
    <property type="project" value="UniProtKB-UniRule"/>
</dbReference>
<comment type="caution">
    <text evidence="10">Lacks conserved residue(s) required for the propagation of feature annotation.</text>
</comment>